<accession>A0A0C2XA46</accession>
<evidence type="ECO:0000256" key="7">
    <source>
        <dbReference type="ARBA" id="ARBA00022777"/>
    </source>
</evidence>
<dbReference type="OrthoDB" id="10262935at2759"/>
<dbReference type="EC" id="2.7.4.2" evidence="3 13"/>
<dbReference type="FunCoup" id="A0A0C2XA46">
    <property type="interactions" value="90"/>
</dbReference>
<dbReference type="AlphaFoldDB" id="A0A0C2XA46"/>
<evidence type="ECO:0000256" key="3">
    <source>
        <dbReference type="ARBA" id="ARBA00012958"/>
    </source>
</evidence>
<evidence type="ECO:0000256" key="2">
    <source>
        <dbReference type="ARBA" id="ARBA00006495"/>
    </source>
</evidence>
<dbReference type="InterPro" id="IPR013750">
    <property type="entry name" value="GHMP_kinase_C_dom"/>
</dbReference>
<evidence type="ECO:0000256" key="4">
    <source>
        <dbReference type="ARBA" id="ARBA00022516"/>
    </source>
</evidence>
<dbReference type="GO" id="GO:0019287">
    <property type="term" value="P:isopentenyl diphosphate biosynthetic process, mevalonate pathway"/>
    <property type="evidence" value="ECO:0007669"/>
    <property type="project" value="UniProtKB-UniRule"/>
</dbReference>
<keyword evidence="5 13" id="KW-0808">Transferase</keyword>
<dbReference type="GO" id="GO:0010142">
    <property type="term" value="P:farnesyl diphosphate biosynthetic process, mevalonate pathway"/>
    <property type="evidence" value="ECO:0007669"/>
    <property type="project" value="TreeGrafter"/>
</dbReference>
<evidence type="ECO:0000256" key="5">
    <source>
        <dbReference type="ARBA" id="ARBA00022679"/>
    </source>
</evidence>
<feature type="domain" description="GHMP kinase C-terminal" evidence="14">
    <location>
        <begin position="393"/>
        <end position="455"/>
    </location>
</feature>
<dbReference type="SUPFAM" id="SSF54211">
    <property type="entry name" value="Ribosomal protein S5 domain 2-like"/>
    <property type="match status" value="1"/>
</dbReference>
<keyword evidence="6" id="KW-0547">Nucleotide-binding</keyword>
<evidence type="ECO:0000256" key="1">
    <source>
        <dbReference type="ARBA" id="ARBA00005017"/>
    </source>
</evidence>
<comment type="pathway">
    <text evidence="1 13">Isoprenoid biosynthesis; isopentenyl diphosphate biosynthesis via mevalonate pathway; isopentenyl diphosphate from (R)-mevalonate: step 2/3.</text>
</comment>
<dbReference type="InterPro" id="IPR016005">
    <property type="entry name" value="Erg8"/>
</dbReference>
<dbReference type="GO" id="GO:0005777">
    <property type="term" value="C:peroxisome"/>
    <property type="evidence" value="ECO:0007669"/>
    <property type="project" value="TreeGrafter"/>
</dbReference>
<name>A0A0C2XA46_AMAMK</name>
<protein>
    <recommendedName>
        <fullName evidence="3 13">Phosphomevalonate kinase</fullName>
        <ecNumber evidence="3 13">2.7.4.2</ecNumber>
    </recommendedName>
</protein>
<dbReference type="EMBL" id="KN818237">
    <property type="protein sequence ID" value="KIL66191.1"/>
    <property type="molecule type" value="Genomic_DNA"/>
</dbReference>
<keyword evidence="16" id="KW-1185">Reference proteome</keyword>
<keyword evidence="4 13" id="KW-0444">Lipid biosynthesis</keyword>
<reference evidence="15 16" key="1">
    <citation type="submission" date="2014-04" db="EMBL/GenBank/DDBJ databases">
        <title>Evolutionary Origins and Diversification of the Mycorrhizal Mutualists.</title>
        <authorList>
            <consortium name="DOE Joint Genome Institute"/>
            <consortium name="Mycorrhizal Genomics Consortium"/>
            <person name="Kohler A."/>
            <person name="Kuo A."/>
            <person name="Nagy L.G."/>
            <person name="Floudas D."/>
            <person name="Copeland A."/>
            <person name="Barry K.W."/>
            <person name="Cichocki N."/>
            <person name="Veneault-Fourrey C."/>
            <person name="LaButti K."/>
            <person name="Lindquist E.A."/>
            <person name="Lipzen A."/>
            <person name="Lundell T."/>
            <person name="Morin E."/>
            <person name="Murat C."/>
            <person name="Riley R."/>
            <person name="Ohm R."/>
            <person name="Sun H."/>
            <person name="Tunlid A."/>
            <person name="Henrissat B."/>
            <person name="Grigoriev I.V."/>
            <person name="Hibbett D.S."/>
            <person name="Martin F."/>
        </authorList>
    </citation>
    <scope>NUCLEOTIDE SEQUENCE [LARGE SCALE GENOMIC DNA]</scope>
    <source>
        <strain evidence="15 16">Koide BX008</strain>
    </source>
</reference>
<evidence type="ECO:0000256" key="10">
    <source>
        <dbReference type="ARBA" id="ARBA00023098"/>
    </source>
</evidence>
<keyword evidence="7 13" id="KW-0418">Kinase</keyword>
<dbReference type="InParanoid" id="A0A0C2XA46"/>
<dbReference type="PANTHER" id="PTHR31814:SF2">
    <property type="entry name" value="PHOSPHOMEVALONATE KINASE"/>
    <property type="match status" value="1"/>
</dbReference>
<dbReference type="UniPathway" id="UPA00057">
    <property type="reaction ID" value="UER00099"/>
</dbReference>
<comment type="catalytic activity">
    <reaction evidence="12">
        <text>(R)-5-phosphomevalonate + ATP = (R)-5-diphosphomevalonate + ADP</text>
        <dbReference type="Rhea" id="RHEA:16341"/>
        <dbReference type="ChEBI" id="CHEBI:30616"/>
        <dbReference type="ChEBI" id="CHEBI:57557"/>
        <dbReference type="ChEBI" id="CHEBI:58146"/>
        <dbReference type="ChEBI" id="CHEBI:456216"/>
        <dbReference type="EC" id="2.7.4.2"/>
    </reaction>
    <physiologicalReaction direction="left-to-right" evidence="12">
        <dbReference type="Rhea" id="RHEA:16342"/>
    </physiologicalReaction>
</comment>
<dbReference type="Gene3D" id="3.30.230.10">
    <property type="match status" value="1"/>
</dbReference>
<dbReference type="PANTHER" id="PTHR31814">
    <property type="match status" value="1"/>
</dbReference>
<comment type="similarity">
    <text evidence="2 13">Belongs to the GHMP kinase family. Mevalonate kinase subfamily.</text>
</comment>
<evidence type="ECO:0000313" key="16">
    <source>
        <dbReference type="Proteomes" id="UP000054549"/>
    </source>
</evidence>
<keyword evidence="8" id="KW-0067">ATP-binding</keyword>
<dbReference type="InterPro" id="IPR020568">
    <property type="entry name" value="Ribosomal_Su5_D2-typ_SF"/>
</dbReference>
<dbReference type="Proteomes" id="UP000054549">
    <property type="component" value="Unassembled WGS sequence"/>
</dbReference>
<evidence type="ECO:0000313" key="15">
    <source>
        <dbReference type="EMBL" id="KIL66191.1"/>
    </source>
</evidence>
<keyword evidence="9 13" id="KW-0752">Steroid biosynthesis</keyword>
<evidence type="ECO:0000256" key="13">
    <source>
        <dbReference type="PIRNR" id="PIRNR017288"/>
    </source>
</evidence>
<keyword evidence="10 13" id="KW-0443">Lipid metabolism</keyword>
<sequence>MARTTVTSSPGKVLIAGGYLVLDPAYSGTVVSTSSRFYAVCQDSKSGSANRIRVRSPQFIDAEWEYAVSFTPSLSVQPLPTRTKNKFVHLALHHTLTLAAQINGIPSVQSALITGLSITIVGDNDFYSQNAKLAELDLPRTIASLSKLSPFTQTGTSLADVHKTGLGSSAALITSLVSALLVHLSVVPEDSFKNSLAEGSTEGEFSGLNGKRLAHNLAQFVHCLAQGKVGSGFDVAAAVFGSHRYTRFNPSVIQALMENDAFTSSPLLPVLTPLNKAWDYRVEPFALPPLTRIMLADVMAGSDTPSLVGKVLKWRKEKKSEADALWGSLDELNQSLYKVLSNLSKMHASDQTTYESTVKYISSLQPVQWEANPWQPPAELPIIALFVEAHRILQSIREKMRKMGNLAGVPIEPSEQTKLIDACVGQAGIIGGGVPGAGGYDAIWVLVCDPVDCYPDQRPSERVERLWSTYKNSHVCPLMATESIGKGTQLETLENIVGLKEAIGE</sequence>
<evidence type="ECO:0000259" key="14">
    <source>
        <dbReference type="Pfam" id="PF08544"/>
    </source>
</evidence>
<proteinExistence type="inferred from homology"/>
<evidence type="ECO:0000256" key="12">
    <source>
        <dbReference type="ARBA" id="ARBA00029326"/>
    </source>
</evidence>
<evidence type="ECO:0000256" key="9">
    <source>
        <dbReference type="ARBA" id="ARBA00022955"/>
    </source>
</evidence>
<evidence type="ECO:0000256" key="6">
    <source>
        <dbReference type="ARBA" id="ARBA00022741"/>
    </source>
</evidence>
<gene>
    <name evidence="15" type="ORF">M378DRAFT_124147</name>
</gene>
<dbReference type="InterPro" id="IPR014721">
    <property type="entry name" value="Ribsml_uS5_D2-typ_fold_subgr"/>
</dbReference>
<evidence type="ECO:0000256" key="8">
    <source>
        <dbReference type="ARBA" id="ARBA00022840"/>
    </source>
</evidence>
<dbReference type="PIRSF" id="PIRSF017288">
    <property type="entry name" value="PMK_GHMP_euk"/>
    <property type="match status" value="1"/>
</dbReference>
<evidence type="ECO:0000256" key="11">
    <source>
        <dbReference type="ARBA" id="ARBA00023221"/>
    </source>
</evidence>
<dbReference type="HOGENOM" id="CLU_022059_1_0_1"/>
<dbReference type="Pfam" id="PF08544">
    <property type="entry name" value="GHMP_kinases_C"/>
    <property type="match status" value="1"/>
</dbReference>
<dbReference type="GO" id="GO:0005524">
    <property type="term" value="F:ATP binding"/>
    <property type="evidence" value="ECO:0007669"/>
    <property type="project" value="UniProtKB-UniRule"/>
</dbReference>
<dbReference type="GO" id="GO:0004631">
    <property type="term" value="F:phosphomevalonate kinase activity"/>
    <property type="evidence" value="ECO:0007669"/>
    <property type="project" value="UniProtKB-UniRule"/>
</dbReference>
<keyword evidence="11 13" id="KW-0753">Steroid metabolism</keyword>
<dbReference type="GO" id="GO:0006696">
    <property type="term" value="P:ergosterol biosynthetic process"/>
    <property type="evidence" value="ECO:0007669"/>
    <property type="project" value="TreeGrafter"/>
</dbReference>
<dbReference type="InterPro" id="IPR035102">
    <property type="entry name" value="Phosphomevalonate_kinase"/>
</dbReference>
<dbReference type="STRING" id="946122.A0A0C2XA46"/>
<organism evidence="15 16">
    <name type="scientific">Amanita muscaria (strain Koide BX008)</name>
    <dbReference type="NCBI Taxonomy" id="946122"/>
    <lineage>
        <taxon>Eukaryota</taxon>
        <taxon>Fungi</taxon>
        <taxon>Dikarya</taxon>
        <taxon>Basidiomycota</taxon>
        <taxon>Agaricomycotina</taxon>
        <taxon>Agaricomycetes</taxon>
        <taxon>Agaricomycetidae</taxon>
        <taxon>Agaricales</taxon>
        <taxon>Pluteineae</taxon>
        <taxon>Amanitaceae</taxon>
        <taxon>Amanita</taxon>
    </lineage>
</organism>